<evidence type="ECO:0000313" key="9">
    <source>
        <dbReference type="Proteomes" id="UP001065322"/>
    </source>
</evidence>
<proteinExistence type="inferred from homology"/>
<organism evidence="8 9">
    <name type="scientific">Thalassolituus hydrocarboniclasticus</name>
    <dbReference type="NCBI Taxonomy" id="2742796"/>
    <lineage>
        <taxon>Bacteria</taxon>
        <taxon>Pseudomonadati</taxon>
        <taxon>Pseudomonadota</taxon>
        <taxon>Gammaproteobacteria</taxon>
        <taxon>Oceanospirillales</taxon>
        <taxon>Oceanospirillaceae</taxon>
        <taxon>Thalassolituus</taxon>
    </lineage>
</organism>
<evidence type="ECO:0000256" key="4">
    <source>
        <dbReference type="ARBA" id="ARBA00023237"/>
    </source>
</evidence>
<dbReference type="InterPro" id="IPR007485">
    <property type="entry name" value="LPS_assembly_LptE"/>
</dbReference>
<dbReference type="Pfam" id="PF04390">
    <property type="entry name" value="LptE"/>
    <property type="match status" value="1"/>
</dbReference>
<protein>
    <recommendedName>
        <fullName evidence="6">LPS-assembly lipoprotein LptE</fullName>
    </recommendedName>
</protein>
<reference evidence="9" key="1">
    <citation type="submission" date="2020-06" db="EMBL/GenBank/DDBJ databases">
        <title>Thalassolituus marinus alknpb1M-1, a hydrocarbon-degrading bacterium isolated from the deep-sea overlying water using an in-situ strategy from the South China Sea basin.</title>
        <authorList>
            <person name="Dong C."/>
            <person name="Chen Y."/>
            <person name="Shao Z."/>
        </authorList>
    </citation>
    <scope>NUCLEOTIDE SEQUENCE [LARGE SCALE GENOMIC DNA]</scope>
    <source>
        <strain evidence="9">alknpb1M-1</strain>
    </source>
</reference>
<evidence type="ECO:0000313" key="8">
    <source>
        <dbReference type="EMBL" id="UXD88495.1"/>
    </source>
</evidence>
<dbReference type="PANTHER" id="PTHR38098:SF1">
    <property type="entry name" value="LPS-ASSEMBLY LIPOPROTEIN LPTE"/>
    <property type="match status" value="1"/>
</dbReference>
<feature type="compositionally biased region" description="Low complexity" evidence="7">
    <location>
        <begin position="160"/>
        <end position="178"/>
    </location>
</feature>
<dbReference type="Proteomes" id="UP001065322">
    <property type="component" value="Chromosome"/>
</dbReference>
<dbReference type="PANTHER" id="PTHR38098">
    <property type="entry name" value="LPS-ASSEMBLY LIPOPROTEIN LPTE"/>
    <property type="match status" value="1"/>
</dbReference>
<dbReference type="HAMAP" id="MF_01186">
    <property type="entry name" value="LPS_assembly_LptE"/>
    <property type="match status" value="1"/>
</dbReference>
<dbReference type="RefSeq" id="WP_260997227.1">
    <property type="nucleotide sequence ID" value="NZ_CP054475.1"/>
</dbReference>
<dbReference type="Gene3D" id="3.30.160.150">
    <property type="entry name" value="Lipoprotein like domain"/>
    <property type="match status" value="1"/>
</dbReference>
<comment type="subcellular location">
    <subcellularLocation>
        <location evidence="6">Cell outer membrane</location>
        <topology evidence="6">Lipid-anchor</topology>
    </subcellularLocation>
</comment>
<comment type="function">
    <text evidence="6">Together with LptD, is involved in the assembly of lipopolysaccharide (LPS) at the surface of the outer membrane. Required for the proper assembly of LptD. Binds LPS and may serve as the LPS recognition site at the outer membrane.</text>
</comment>
<dbReference type="EMBL" id="CP054475">
    <property type="protein sequence ID" value="UXD88495.1"/>
    <property type="molecule type" value="Genomic_DNA"/>
</dbReference>
<gene>
    <name evidence="6" type="primary">lptE</name>
    <name evidence="8" type="ORF">HUF19_14135</name>
</gene>
<evidence type="ECO:0000256" key="7">
    <source>
        <dbReference type="SAM" id="MobiDB-lite"/>
    </source>
</evidence>
<name>A0ABY6AF85_9GAMM</name>
<keyword evidence="5 6" id="KW-0449">Lipoprotein</keyword>
<keyword evidence="2 6" id="KW-0472">Membrane</keyword>
<keyword evidence="4 6" id="KW-0998">Cell outer membrane</keyword>
<evidence type="ECO:0000256" key="1">
    <source>
        <dbReference type="ARBA" id="ARBA00022729"/>
    </source>
</evidence>
<comment type="similarity">
    <text evidence="6">Belongs to the LptE lipoprotein family.</text>
</comment>
<keyword evidence="9" id="KW-1185">Reference proteome</keyword>
<keyword evidence="3 6" id="KW-0564">Palmitate</keyword>
<comment type="subunit">
    <text evidence="6">Component of the lipopolysaccharide transport and assembly complex. Interacts with LptD.</text>
</comment>
<evidence type="ECO:0000256" key="5">
    <source>
        <dbReference type="ARBA" id="ARBA00023288"/>
    </source>
</evidence>
<dbReference type="PROSITE" id="PS51257">
    <property type="entry name" value="PROKAR_LIPOPROTEIN"/>
    <property type="match status" value="1"/>
</dbReference>
<evidence type="ECO:0000256" key="6">
    <source>
        <dbReference type="HAMAP-Rule" id="MF_01186"/>
    </source>
</evidence>
<feature type="region of interest" description="Disordered" evidence="7">
    <location>
        <begin position="157"/>
        <end position="178"/>
    </location>
</feature>
<accession>A0ABY6AF85</accession>
<evidence type="ECO:0000256" key="3">
    <source>
        <dbReference type="ARBA" id="ARBA00023139"/>
    </source>
</evidence>
<evidence type="ECO:0000256" key="2">
    <source>
        <dbReference type="ARBA" id="ARBA00023136"/>
    </source>
</evidence>
<sequence length="178" mass="19529">MRHALVVCSLILLSACGWHLRGVTPLPPEYRVMYLQSQASNSFNQQLKLQLEFNDVVLTASAEDAPAILRIEPVDIERRTLSVSSSGQVGEFELNGRLTAHILHIGRDTDVEIELKARRTLTNDVNNVVGTASAESQQRAELERELVNKLLRRLQSLGKSSQSAATTQSTPAATGTQP</sequence>
<keyword evidence="1 6" id="KW-0732">Signal</keyword>